<evidence type="ECO:0000313" key="2">
    <source>
        <dbReference type="EMBL" id="CAB4753872.1"/>
    </source>
</evidence>
<proteinExistence type="predicted"/>
<evidence type="ECO:0000313" key="3">
    <source>
        <dbReference type="EMBL" id="CAB5062078.1"/>
    </source>
</evidence>
<dbReference type="InterPro" id="IPR036249">
    <property type="entry name" value="Thioredoxin-like_sf"/>
</dbReference>
<dbReference type="EMBL" id="CAFBQP010000037">
    <property type="protein sequence ID" value="CAB5062078.1"/>
    <property type="molecule type" value="Genomic_DNA"/>
</dbReference>
<accession>A0A6J6U2E4</accession>
<name>A0A6J6U2E4_9ZZZZ</name>
<sequence length="162" mass="17588">MATDPSGDLVLTPLHGDPRSLNEWLTTFHFTSVVLDPYTNQSSWILPTARRILHAFRGAAVRANFLMTCGPDEAREFLGPLAEEFLVFCDPDRAAVRSLGLSSLPAFVFVRGDGKLAAVAEGWDPAAWRKVAREIATTTAWSYPTIPETGDPSPFEGSPAIG</sequence>
<dbReference type="EMBL" id="CAEZYY010000013">
    <property type="protein sequence ID" value="CAB4753872.1"/>
    <property type="molecule type" value="Genomic_DNA"/>
</dbReference>
<dbReference type="SUPFAM" id="SSF52833">
    <property type="entry name" value="Thioredoxin-like"/>
    <property type="match status" value="1"/>
</dbReference>
<feature type="region of interest" description="Disordered" evidence="1">
    <location>
        <begin position="143"/>
        <end position="162"/>
    </location>
</feature>
<dbReference type="AlphaFoldDB" id="A0A6J6U2E4"/>
<protein>
    <submittedName>
        <fullName evidence="2">Unannotated protein</fullName>
    </submittedName>
</protein>
<reference evidence="2" key="1">
    <citation type="submission" date="2020-05" db="EMBL/GenBank/DDBJ databases">
        <authorList>
            <person name="Chiriac C."/>
            <person name="Salcher M."/>
            <person name="Ghai R."/>
            <person name="Kavagutti S V."/>
        </authorList>
    </citation>
    <scope>NUCLEOTIDE SEQUENCE</scope>
</reference>
<gene>
    <name evidence="2" type="ORF">UFOPK2806_01182</name>
    <name evidence="3" type="ORF">UFOPK4306_01119</name>
</gene>
<evidence type="ECO:0000256" key="1">
    <source>
        <dbReference type="SAM" id="MobiDB-lite"/>
    </source>
</evidence>
<organism evidence="2">
    <name type="scientific">freshwater metagenome</name>
    <dbReference type="NCBI Taxonomy" id="449393"/>
    <lineage>
        <taxon>unclassified sequences</taxon>
        <taxon>metagenomes</taxon>
        <taxon>ecological metagenomes</taxon>
    </lineage>
</organism>